<dbReference type="AlphaFoldDB" id="A0A8T2FCL8"/>
<dbReference type="OrthoDB" id="1111353at2759"/>
<evidence type="ECO:0000313" key="5">
    <source>
        <dbReference type="Proteomes" id="UP000694251"/>
    </source>
</evidence>
<dbReference type="Pfam" id="PF03004">
    <property type="entry name" value="Transposase_24"/>
    <property type="match status" value="1"/>
</dbReference>
<dbReference type="Pfam" id="PF13952">
    <property type="entry name" value="DUF4216"/>
    <property type="match status" value="1"/>
</dbReference>
<dbReference type="Pfam" id="PF13960">
    <property type="entry name" value="DUF4218"/>
    <property type="match status" value="1"/>
</dbReference>
<feature type="domain" description="DUF4218" evidence="3">
    <location>
        <begin position="327"/>
        <end position="372"/>
    </location>
</feature>
<proteinExistence type="predicted"/>
<dbReference type="EMBL" id="JAEFBJ010000003">
    <property type="protein sequence ID" value="KAG7633136.1"/>
    <property type="molecule type" value="Genomic_DNA"/>
</dbReference>
<accession>A0A8T2FCL8</accession>
<evidence type="ECO:0000259" key="2">
    <source>
        <dbReference type="Pfam" id="PF13952"/>
    </source>
</evidence>
<reference evidence="4 5" key="1">
    <citation type="submission" date="2020-12" db="EMBL/GenBank/DDBJ databases">
        <title>Concerted genomic and epigenomic changes stabilize Arabidopsis allopolyploids.</title>
        <authorList>
            <person name="Chen Z."/>
        </authorList>
    </citation>
    <scope>NUCLEOTIDE SEQUENCE [LARGE SCALE GENOMIC DNA]</scope>
    <source>
        <strain evidence="4">As9502</strain>
        <tissue evidence="4">Leaf</tissue>
    </source>
</reference>
<dbReference type="InterPro" id="IPR004242">
    <property type="entry name" value="Transposase_21"/>
</dbReference>
<feature type="region of interest" description="Disordered" evidence="1">
    <location>
        <begin position="560"/>
        <end position="611"/>
    </location>
</feature>
<name>A0A8T2FCL8_ARASU</name>
<dbReference type="PANTHER" id="PTHR10775">
    <property type="entry name" value="OS08G0208400 PROTEIN"/>
    <property type="match status" value="1"/>
</dbReference>
<feature type="domain" description="DUF4216" evidence="2">
    <location>
        <begin position="495"/>
        <end position="546"/>
    </location>
</feature>
<feature type="compositionally biased region" description="Polar residues" evidence="1">
    <location>
        <begin position="600"/>
        <end position="611"/>
    </location>
</feature>
<evidence type="ECO:0000256" key="1">
    <source>
        <dbReference type="SAM" id="MobiDB-lite"/>
    </source>
</evidence>
<dbReference type="InterPro" id="IPR004252">
    <property type="entry name" value="Probable_transposase_24"/>
</dbReference>
<feature type="compositionally biased region" description="Polar residues" evidence="1">
    <location>
        <begin position="834"/>
        <end position="847"/>
    </location>
</feature>
<comment type="caution">
    <text evidence="4">The sequence shown here is derived from an EMBL/GenBank/DDBJ whole genome shotgun (WGS) entry which is preliminary data.</text>
</comment>
<evidence type="ECO:0000259" key="3">
    <source>
        <dbReference type="Pfam" id="PF13960"/>
    </source>
</evidence>
<keyword evidence="5" id="KW-1185">Reference proteome</keyword>
<dbReference type="PANTHER" id="PTHR10775:SF182">
    <property type="entry name" value="TRANSPOSON, EN_SPM-LIKE, TRANSPOSASE-ASSOCIATED DOMAIN PROTEIN-RELATED"/>
    <property type="match status" value="1"/>
</dbReference>
<sequence length="847" mass="98262">MVMKHLLRVGFKGNYYVWLNHGETFYDVGESSGTSNFTGEEATWPSNYTTFQVPENMYEYFPYKNVDIEQEMGAPQEKENLMETTNEEPYHDTVFEAFEAAKEPVYDGCLEGISQLYLSSRMLKAKSDYNMVEACVDELAQTFNAVLPTPNKAPASYYETKMLTRRLMFVRILHAFLERRRSRVVALETTAKAMRWHAEHMSPEGEMHHPSDRAAWKHFNEVYPNFASESRNIYLGLSTDGFNHVGMNVLVPGPKHPKKSLDIYLQPLIEELQSLWIDVAEAHDISKKEKFTMRAALMWTISDFPAYGMLSGWMTHGRLPQSSGISVMYPFERYMYHLKRKVKNKAHIAGSIVAQCVNEEIANTSANYFGRPEIKDDDVPNPGEIRFTYFYPDVSSLFYYEGRVSGKATNGWFNDYDYTMLQTFLLLNCDSFEPYERMFEEYTTEQIPRISPKEMEKAKEDYFAEWCKDYINDATESYEFPLWMLDFVQDEIMMIQYHGAVGLKAMVFKCRWFDTTIDRRIRKHPSGRTDVAPHRHYEKYGPFILSVAPEYSPRHAMDSNHRYFDRRRPRPSESAPAELNHRRVTPGAVSNGTVPPGATRSPSPASSHANNYSQRTLDALLSAPERESQPHLHPRKLNGALWFGIDPSVYKFVRTTWQSNFVGPWKNWSDVPEDRQETWWHTFVQHYYWETRFYDTVYSLWRKETMTSIGDRISKKKGKKKKTKYIGQTDWDFLMEYWDTTPAQKKSKSAANSRMSNPLNKGIHKHCAGPIPFVRIEYDMMVESGLDEPPPFTDLVRKTHTRKDSTFIDPRSESLVLEVEEAAKQVMEEDDSLNGLSQTASSGVVPS</sequence>
<dbReference type="Pfam" id="PF02992">
    <property type="entry name" value="Transposase_21"/>
    <property type="match status" value="2"/>
</dbReference>
<protein>
    <submittedName>
        <fullName evidence="4">Putative transposase Ptta/En/Spm plant</fullName>
    </submittedName>
</protein>
<gene>
    <name evidence="4" type="ORF">ISN44_As03g033590</name>
</gene>
<evidence type="ECO:0000313" key="4">
    <source>
        <dbReference type="EMBL" id="KAG7633136.1"/>
    </source>
</evidence>
<feature type="region of interest" description="Disordered" evidence="1">
    <location>
        <begin position="828"/>
        <end position="847"/>
    </location>
</feature>
<organism evidence="4 5">
    <name type="scientific">Arabidopsis suecica</name>
    <name type="common">Swedish thale-cress</name>
    <name type="synonym">Cardaminopsis suecica</name>
    <dbReference type="NCBI Taxonomy" id="45249"/>
    <lineage>
        <taxon>Eukaryota</taxon>
        <taxon>Viridiplantae</taxon>
        <taxon>Streptophyta</taxon>
        <taxon>Embryophyta</taxon>
        <taxon>Tracheophyta</taxon>
        <taxon>Spermatophyta</taxon>
        <taxon>Magnoliopsida</taxon>
        <taxon>eudicotyledons</taxon>
        <taxon>Gunneridae</taxon>
        <taxon>Pentapetalae</taxon>
        <taxon>rosids</taxon>
        <taxon>malvids</taxon>
        <taxon>Brassicales</taxon>
        <taxon>Brassicaceae</taxon>
        <taxon>Camelineae</taxon>
        <taxon>Arabidopsis</taxon>
    </lineage>
</organism>
<dbReference type="InterPro" id="IPR025312">
    <property type="entry name" value="DUF4216"/>
</dbReference>
<dbReference type="InterPro" id="IPR025452">
    <property type="entry name" value="DUF4218"/>
</dbReference>
<dbReference type="Proteomes" id="UP000694251">
    <property type="component" value="Chromosome 3"/>
</dbReference>